<sequence>MPSKPRWFLLLIAGFVAVAVESFLVPPPHARRSPPRDLSATSDQSDEARDDKDVGRSVSFCGGTMELTWHDSIGDIPASQWDACCLARSGNHSSKSPFLEHAWLHSLEESGCASAETGWIPRHLSIRIVGEEEDVLTGNNETATSTTIDGCVPVYLKTHSMGEFIFDSSWAEAAYRNGIEYFPKLLVGVPFTPVSGPRILWHSRVLETFPLEYLDGAVGSFLKQTALGHNWSTVHINFCTDQEATVLSSYEGQECELYPDEPDSAISNNNRNEIDNDDTDRIRQRLQALLLRHLRRNNTDTFLRRTSLQYHWQNRHPLQSGRPFTDFEDYLSCFRSKRRINIRRERTLARQGQQLYPRQDDDDSNCRPIRIDAIVGADILQVEGLVEQMFEIYRSTVDKLYWGRQYLTLEFFQRLCQSSFIHNLCFLCARYDDDVNGSTGTVSWDAKDVFAGTFNVVKDGVFYGRYWGCLPGHDIKNLHFETCYWAAIEYCIQNCLLRMEPGAGGGDYKWARGFDPQVIHSVHYVCNPWLRQAIFHFIESETEYHLSLRHELLDRSSVAERENLKSAT</sequence>
<comment type="caution">
    <text evidence="3">The sequence shown here is derived from an EMBL/GenBank/DDBJ whole genome shotgun (WGS) entry which is preliminary data.</text>
</comment>
<dbReference type="InterPro" id="IPR007434">
    <property type="entry name" value="FemAB-like"/>
</dbReference>
<dbReference type="Proteomes" id="UP001153069">
    <property type="component" value="Unassembled WGS sequence"/>
</dbReference>
<feature type="chain" id="PRO_5040143752" evidence="2">
    <location>
        <begin position="23"/>
        <end position="568"/>
    </location>
</feature>
<gene>
    <name evidence="3" type="ORF">SEMRO_66_G037180.1</name>
</gene>
<reference evidence="3" key="1">
    <citation type="submission" date="2020-06" db="EMBL/GenBank/DDBJ databases">
        <authorList>
            <consortium name="Plant Systems Biology data submission"/>
        </authorList>
    </citation>
    <scope>NUCLEOTIDE SEQUENCE</scope>
    <source>
        <strain evidence="3">D6</strain>
    </source>
</reference>
<dbReference type="AlphaFoldDB" id="A0A9N8DHA0"/>
<keyword evidence="2" id="KW-0732">Signal</keyword>
<dbReference type="Pfam" id="PF04339">
    <property type="entry name" value="FemAB_like"/>
    <property type="match status" value="2"/>
</dbReference>
<dbReference type="PANTHER" id="PTHR47017">
    <property type="entry name" value="ACYL-COA"/>
    <property type="match status" value="1"/>
</dbReference>
<protein>
    <submittedName>
        <fullName evidence="3">Uncharacterized protein</fullName>
    </submittedName>
</protein>
<dbReference type="EMBL" id="CAICTM010000065">
    <property type="protein sequence ID" value="CAB9499669.1"/>
    <property type="molecule type" value="Genomic_DNA"/>
</dbReference>
<feature type="compositionally biased region" description="Basic and acidic residues" evidence="1">
    <location>
        <begin position="46"/>
        <end position="55"/>
    </location>
</feature>
<evidence type="ECO:0000256" key="2">
    <source>
        <dbReference type="SAM" id="SignalP"/>
    </source>
</evidence>
<evidence type="ECO:0000256" key="1">
    <source>
        <dbReference type="SAM" id="MobiDB-lite"/>
    </source>
</evidence>
<organism evidence="3 4">
    <name type="scientific">Seminavis robusta</name>
    <dbReference type="NCBI Taxonomy" id="568900"/>
    <lineage>
        <taxon>Eukaryota</taxon>
        <taxon>Sar</taxon>
        <taxon>Stramenopiles</taxon>
        <taxon>Ochrophyta</taxon>
        <taxon>Bacillariophyta</taxon>
        <taxon>Bacillariophyceae</taxon>
        <taxon>Bacillariophycidae</taxon>
        <taxon>Naviculales</taxon>
        <taxon>Naviculaceae</taxon>
        <taxon>Seminavis</taxon>
    </lineage>
</organism>
<evidence type="ECO:0000313" key="3">
    <source>
        <dbReference type="EMBL" id="CAB9499669.1"/>
    </source>
</evidence>
<dbReference type="InterPro" id="IPR016181">
    <property type="entry name" value="Acyl_CoA_acyltransferase"/>
</dbReference>
<keyword evidence="4" id="KW-1185">Reference proteome</keyword>
<dbReference type="SUPFAM" id="SSF55729">
    <property type="entry name" value="Acyl-CoA N-acyltransferases (Nat)"/>
    <property type="match status" value="1"/>
</dbReference>
<dbReference type="PANTHER" id="PTHR47017:SF1">
    <property type="entry name" value="ACYL-COA"/>
    <property type="match status" value="1"/>
</dbReference>
<proteinExistence type="predicted"/>
<feature type="signal peptide" evidence="2">
    <location>
        <begin position="1"/>
        <end position="22"/>
    </location>
</feature>
<dbReference type="OrthoDB" id="1946at2759"/>
<dbReference type="Gene3D" id="3.40.630.30">
    <property type="match status" value="1"/>
</dbReference>
<feature type="region of interest" description="Disordered" evidence="1">
    <location>
        <begin position="29"/>
        <end position="55"/>
    </location>
</feature>
<name>A0A9N8DHA0_9STRA</name>
<evidence type="ECO:0000313" key="4">
    <source>
        <dbReference type="Proteomes" id="UP001153069"/>
    </source>
</evidence>
<accession>A0A9N8DHA0</accession>